<evidence type="ECO:0000313" key="1">
    <source>
        <dbReference type="EMBL" id="KKL90134.1"/>
    </source>
</evidence>
<accession>A0A0F9FUL1</accession>
<proteinExistence type="predicted"/>
<protein>
    <submittedName>
        <fullName evidence="1">Uncharacterized protein</fullName>
    </submittedName>
</protein>
<name>A0A0F9FUL1_9ZZZZ</name>
<sequence>MKKINLEKNIQLCFNSGFGILITAENDEDFRNATVSIQTGLELLIKYYLIRKDELLIFKNITYKTILIKRNDLIKNVKLKSTNTINYSKCKEILEYFSDLPKKNSKYLNDLGNQRNKCVHFEYSYDEKKLRKLLISHIYQFICDLILEMKLDPKTFIQESYIDSLDNYKKTIDNEIINNYNLKIESAKKHYNVGLSYEDRVQKANAEDYTLKSYNLIVNCPACKNNALLTRKIQLNLTSTMRFSAVYSRNLILKELSCHHCGLNIKNYDQLRLKFIDRERVLKKLISHIYPDDYDCPPEDCPDDYDCPPEDCPDDYDCPPEDCPDDYDCAPEDC</sequence>
<comment type="caution">
    <text evidence="1">The sequence shown here is derived from an EMBL/GenBank/DDBJ whole genome shotgun (WGS) entry which is preliminary data.</text>
</comment>
<dbReference type="AlphaFoldDB" id="A0A0F9FUL1"/>
<organism evidence="1">
    <name type="scientific">marine sediment metagenome</name>
    <dbReference type="NCBI Taxonomy" id="412755"/>
    <lineage>
        <taxon>unclassified sequences</taxon>
        <taxon>metagenomes</taxon>
        <taxon>ecological metagenomes</taxon>
    </lineage>
</organism>
<gene>
    <name evidence="1" type="ORF">LCGC14_1907740</name>
</gene>
<dbReference type="EMBL" id="LAZR01020091">
    <property type="protein sequence ID" value="KKL90134.1"/>
    <property type="molecule type" value="Genomic_DNA"/>
</dbReference>
<reference evidence="1" key="1">
    <citation type="journal article" date="2015" name="Nature">
        <title>Complex archaea that bridge the gap between prokaryotes and eukaryotes.</title>
        <authorList>
            <person name="Spang A."/>
            <person name="Saw J.H."/>
            <person name="Jorgensen S.L."/>
            <person name="Zaremba-Niedzwiedzka K."/>
            <person name="Martijn J."/>
            <person name="Lind A.E."/>
            <person name="van Eijk R."/>
            <person name="Schleper C."/>
            <person name="Guy L."/>
            <person name="Ettema T.J."/>
        </authorList>
    </citation>
    <scope>NUCLEOTIDE SEQUENCE</scope>
</reference>